<evidence type="ECO:0000256" key="3">
    <source>
        <dbReference type="ARBA" id="ARBA00022478"/>
    </source>
</evidence>
<dbReference type="SUPFAM" id="SSF56672">
    <property type="entry name" value="DNA/RNA polymerases"/>
    <property type="match status" value="1"/>
</dbReference>
<evidence type="ECO:0000256" key="7">
    <source>
        <dbReference type="ARBA" id="ARBA00023163"/>
    </source>
</evidence>
<feature type="domain" description="DNA-directed RNA polymerase N-terminal" evidence="11">
    <location>
        <begin position="151"/>
        <end position="492"/>
    </location>
</feature>
<proteinExistence type="inferred from homology"/>
<dbReference type="PROSITE" id="PS00900">
    <property type="entry name" value="RNA_POL_PHAGE_1"/>
    <property type="match status" value="1"/>
</dbReference>
<dbReference type="FunFam" id="1.10.1320.10:FF:000001">
    <property type="entry name" value="DNA-directed RNA polymerase"/>
    <property type="match status" value="1"/>
</dbReference>
<dbReference type="InterPro" id="IPR024075">
    <property type="entry name" value="DNA-dir_RNA_pol_helix_hairp_sf"/>
</dbReference>
<dbReference type="FunFam" id="1.10.287.280:FF:000001">
    <property type="entry name" value="DNA-directed RNA polymerase"/>
    <property type="match status" value="1"/>
</dbReference>
<dbReference type="InterPro" id="IPR043502">
    <property type="entry name" value="DNA/RNA_pol_sf"/>
</dbReference>
<evidence type="ECO:0000256" key="8">
    <source>
        <dbReference type="ARBA" id="ARBA00048552"/>
    </source>
</evidence>
<dbReference type="InterPro" id="IPR002092">
    <property type="entry name" value="DNA-dir_Rpol_phage-type"/>
</dbReference>
<dbReference type="GO" id="GO:0006390">
    <property type="term" value="P:mitochondrial transcription"/>
    <property type="evidence" value="ECO:0007669"/>
    <property type="project" value="TreeGrafter"/>
</dbReference>
<dbReference type="PANTHER" id="PTHR10102">
    <property type="entry name" value="DNA-DIRECTED RNA POLYMERASE, MITOCHONDRIAL"/>
    <property type="match status" value="1"/>
</dbReference>
<dbReference type="PANTHER" id="PTHR10102:SF0">
    <property type="entry name" value="DNA-DIRECTED RNA POLYMERASE, MITOCHONDRIAL"/>
    <property type="match status" value="1"/>
</dbReference>
<dbReference type="AlphaFoldDB" id="A0A5N6R0T8"/>
<dbReference type="EMBL" id="CM017323">
    <property type="protein sequence ID" value="KAE8023088.1"/>
    <property type="molecule type" value="Genomic_DNA"/>
</dbReference>
<dbReference type="EC" id="2.7.7.6" evidence="2 9"/>
<evidence type="ECO:0000313" key="12">
    <source>
        <dbReference type="EMBL" id="KAE8023088.1"/>
    </source>
</evidence>
<keyword evidence="7 9" id="KW-0804">Transcription</keyword>
<dbReference type="Pfam" id="PF14700">
    <property type="entry name" value="RPOL_N"/>
    <property type="match status" value="1"/>
</dbReference>
<dbReference type="InterPro" id="IPR046950">
    <property type="entry name" value="DNA-dir_Rpol_C_phage-type"/>
</dbReference>
<feature type="region of interest" description="Disordered" evidence="10">
    <location>
        <begin position="280"/>
        <end position="320"/>
    </location>
</feature>
<evidence type="ECO:0000256" key="10">
    <source>
        <dbReference type="SAM" id="MobiDB-lite"/>
    </source>
</evidence>
<sequence>MWRNLARQASSKGIIRSSLPSSSPYSSIIFSNDLNLVEKIRLHAPKCVNYWFPIMGFGRSGVLSSQNSGLGRPSSANSSYPFGFSRNCSCVKGYASAAEAIASEEDLSGSDEVQELMEEMIRQDNAVEPQSRRPKKMVAGMGIGMYNTLRRRQMKIETEAWDEAAKEYQELLTDMCQHKLAPNLPYMKSLFLGWFEPLRDAIAEDQQSSQQKRQRPSHYPHFDQLPADKMAVITMHKLMGLLMTNTGGIGSTRVVQAALQIGEAIEQEARIYRFLEKTKKKKSATDKNAEGESDKNTTDKKPEGESDPMINEQRKLTKEQENLRKRVTKLMKKQKVHQVRGILKEHDDSKPWGQEAHAKVGCRLIQLLAETAYIQPPIDQLGDSPPDIRPAFLHTLKTVTNETQKSSRRYGVIECDPLVFKGLQKTARHMVIPYMPMLVPPQNWTGYDKGAYLFLPSYIMRTHGAKQLREAVKRTSRNQLEPVFEALDTLGNTKWRVNKRLLGVLDRIWASGGGLADLVDREDVPLPEEPDTEDEAEIRKWRWKVKAAKKVNCEKHSQRCDIELKLCVARKMKDEDGFYYPHNLDFRGRAYPMHPYLNHLGSDLCRGILEFAEGRPLGKSGLRWLKIHLANLYAGGIDKLSYEGRIAFTENHLDDIFDSADRPLEGRRWWLSAEDPFQCLAACVNLSEALRSPSPETSISHMPVHQDGSCNGLQHYAALGRDKLGAAAVNLVAGDKPADVYSGIAARQAYLSLSRQIVLDIMRSDAEKDPATNPDATYARLLINQVDRKLVKQTVMTSVYGVTYIGARDQIKKRLKERCAIEDDNQLFAASCYAAKTTLTALGEMFEAARSIMSWLGECAKVIASENQPVRWTTPLGLPVVQPYRQLARHLIKTSLQVLTLRRETDKVMVKRQRTAFPPNFVHSLDGSHMMMTAVASKRAGLNFAGVHDSYWTHACDVDEMNRILREKFVELYDAPILENLLESFQTTFPTLNFPPLPERGDFDLRDVLESPYFFN</sequence>
<keyword evidence="3 9" id="KW-0240">DNA-directed RNA polymerase</keyword>
<dbReference type="Gene3D" id="1.10.150.20">
    <property type="entry name" value="5' to 3' exonuclease, C-terminal subdomain"/>
    <property type="match status" value="1"/>
</dbReference>
<comment type="function">
    <text evidence="9">DNA-dependent RNA polymerase catalyzes the transcription of DNA into RNA using the four ribonucleoside triphosphates as substrates.</text>
</comment>
<comment type="catalytic activity">
    <reaction evidence="8 9">
        <text>RNA(n) + a ribonucleoside 5'-triphosphate = RNA(n+1) + diphosphate</text>
        <dbReference type="Rhea" id="RHEA:21248"/>
        <dbReference type="Rhea" id="RHEA-COMP:14527"/>
        <dbReference type="Rhea" id="RHEA-COMP:17342"/>
        <dbReference type="ChEBI" id="CHEBI:33019"/>
        <dbReference type="ChEBI" id="CHEBI:61557"/>
        <dbReference type="ChEBI" id="CHEBI:140395"/>
        <dbReference type="EC" id="2.7.7.6"/>
    </reaction>
</comment>
<dbReference type="SMART" id="SM01311">
    <property type="entry name" value="RPOL_N"/>
    <property type="match status" value="1"/>
</dbReference>
<keyword evidence="4 9" id="KW-0808">Transferase</keyword>
<evidence type="ECO:0000256" key="2">
    <source>
        <dbReference type="ARBA" id="ARBA00012418"/>
    </source>
</evidence>
<evidence type="ECO:0000256" key="4">
    <source>
        <dbReference type="ARBA" id="ARBA00022679"/>
    </source>
</evidence>
<keyword evidence="13" id="KW-1185">Reference proteome</keyword>
<feature type="region of interest" description="Disordered" evidence="10">
    <location>
        <begin position="204"/>
        <end position="223"/>
    </location>
</feature>
<evidence type="ECO:0000256" key="9">
    <source>
        <dbReference type="RuleBase" id="RU003805"/>
    </source>
</evidence>
<dbReference type="Gene3D" id="1.10.1320.10">
    <property type="entry name" value="DNA-directed RNA polymerase, N-terminal domain"/>
    <property type="match status" value="1"/>
</dbReference>
<evidence type="ECO:0000313" key="13">
    <source>
        <dbReference type="Proteomes" id="UP000327013"/>
    </source>
</evidence>
<organism evidence="12 13">
    <name type="scientific">Carpinus fangiana</name>
    <dbReference type="NCBI Taxonomy" id="176857"/>
    <lineage>
        <taxon>Eukaryota</taxon>
        <taxon>Viridiplantae</taxon>
        <taxon>Streptophyta</taxon>
        <taxon>Embryophyta</taxon>
        <taxon>Tracheophyta</taxon>
        <taxon>Spermatophyta</taxon>
        <taxon>Magnoliopsida</taxon>
        <taxon>eudicotyledons</taxon>
        <taxon>Gunneridae</taxon>
        <taxon>Pentapetalae</taxon>
        <taxon>rosids</taxon>
        <taxon>fabids</taxon>
        <taxon>Fagales</taxon>
        <taxon>Betulaceae</taxon>
        <taxon>Carpinus</taxon>
    </lineage>
</organism>
<keyword evidence="6" id="KW-0809">Transit peptide</keyword>
<feature type="compositionally biased region" description="Basic and acidic residues" evidence="10">
    <location>
        <begin position="280"/>
        <end position="304"/>
    </location>
</feature>
<dbReference type="FunFam" id="1.10.150.20:FF:000027">
    <property type="entry name" value="DNA-directed RNA polymerase"/>
    <property type="match status" value="1"/>
</dbReference>
<dbReference type="FunFam" id="1.10.287.260:FF:000001">
    <property type="entry name" value="DNA-directed RNA polymerase"/>
    <property type="match status" value="1"/>
</dbReference>
<dbReference type="Gene3D" id="1.10.287.260">
    <property type="match status" value="1"/>
</dbReference>
<dbReference type="Gene3D" id="1.10.287.280">
    <property type="match status" value="1"/>
</dbReference>
<accession>A0A5N6R0T8</accession>
<dbReference type="GO" id="GO:0003677">
    <property type="term" value="F:DNA binding"/>
    <property type="evidence" value="ECO:0007669"/>
    <property type="project" value="InterPro"/>
</dbReference>
<protein>
    <recommendedName>
        <fullName evidence="2 9">DNA-directed RNA polymerase</fullName>
        <ecNumber evidence="2 9">2.7.7.6</ecNumber>
    </recommendedName>
</protein>
<dbReference type="Pfam" id="PF00940">
    <property type="entry name" value="RNA_pol"/>
    <property type="match status" value="1"/>
</dbReference>
<evidence type="ECO:0000256" key="6">
    <source>
        <dbReference type="ARBA" id="ARBA00022946"/>
    </source>
</evidence>
<dbReference type="InterPro" id="IPR037159">
    <property type="entry name" value="RNA_POL_N_sf"/>
</dbReference>
<evidence type="ECO:0000259" key="11">
    <source>
        <dbReference type="SMART" id="SM01311"/>
    </source>
</evidence>
<dbReference type="Proteomes" id="UP000327013">
    <property type="component" value="Chromosome 3"/>
</dbReference>
<dbReference type="GO" id="GO:0034245">
    <property type="term" value="C:mitochondrial DNA-directed RNA polymerase complex"/>
    <property type="evidence" value="ECO:0007669"/>
    <property type="project" value="TreeGrafter"/>
</dbReference>
<gene>
    <name evidence="12" type="ORF">FH972_008833</name>
</gene>
<keyword evidence="5 9" id="KW-0548">Nucleotidyltransferase</keyword>
<evidence type="ECO:0000256" key="5">
    <source>
        <dbReference type="ARBA" id="ARBA00022695"/>
    </source>
</evidence>
<dbReference type="PROSITE" id="PS00489">
    <property type="entry name" value="RNA_POL_PHAGE_2"/>
    <property type="match status" value="1"/>
</dbReference>
<dbReference type="GO" id="GO:0003899">
    <property type="term" value="F:DNA-directed RNA polymerase activity"/>
    <property type="evidence" value="ECO:0007669"/>
    <property type="project" value="UniProtKB-EC"/>
</dbReference>
<comment type="similarity">
    <text evidence="1 9">Belongs to the phage and mitochondrial RNA polymerase family.</text>
</comment>
<dbReference type="OrthoDB" id="276422at2759"/>
<evidence type="ECO:0000256" key="1">
    <source>
        <dbReference type="ARBA" id="ARBA00009493"/>
    </source>
</evidence>
<dbReference type="InterPro" id="IPR029262">
    <property type="entry name" value="RPOL_N"/>
</dbReference>
<reference evidence="12 13" key="1">
    <citation type="submission" date="2019-06" db="EMBL/GenBank/DDBJ databases">
        <title>A chromosomal-level reference genome of Carpinus fangiana (Coryloideae, Betulaceae).</title>
        <authorList>
            <person name="Yang X."/>
            <person name="Wang Z."/>
            <person name="Zhang L."/>
            <person name="Hao G."/>
            <person name="Liu J."/>
            <person name="Yang Y."/>
        </authorList>
    </citation>
    <scope>NUCLEOTIDE SEQUENCE [LARGE SCALE GENOMIC DNA]</scope>
    <source>
        <strain evidence="12">Cfa_2016G</strain>
        <tissue evidence="12">Leaf</tissue>
    </source>
</reference>
<name>A0A5N6R0T8_9ROSI</name>